<keyword evidence="2" id="KW-0732">Signal</keyword>
<dbReference type="eggNOG" id="ENOG502T64A">
    <property type="taxonomic scope" value="Eukaryota"/>
</dbReference>
<gene>
    <name evidence="3" type="ORF">PFICI_11477</name>
</gene>
<feature type="transmembrane region" description="Helical" evidence="1">
    <location>
        <begin position="315"/>
        <end position="334"/>
    </location>
</feature>
<feature type="chain" id="PRO_5004833747" evidence="2">
    <location>
        <begin position="18"/>
        <end position="337"/>
    </location>
</feature>
<dbReference type="KEGG" id="pfy:PFICI_11477"/>
<dbReference type="OrthoDB" id="3629846at2759"/>
<feature type="signal peptide" evidence="2">
    <location>
        <begin position="1"/>
        <end position="17"/>
    </location>
</feature>
<sequence>MSRSLVIIPLLATVAVADLTNMVSGWFETSMTELDKDIRDPVIDAKSNPTVTRSVKFGMLEEYWSSLPEDSVVRNSEWTWRVNISDVATPKVEDNDLADPHVVSTTYDFTWPYGDDLSEALDGANSSFCMSVVESLDLPVSVLNGYTEDDANSTSCVPALGQDCVAAILQRGAISAAGNGSYCSSPAEPWNLLSACKDSLGDAADWGMDGTGYALGGLDASSNETSRPWTNGKGFKYDILRDLNGSLSDDYLLAVNKLHILMFNAQIPTGNGNEYIGGPELHCMRVNTTQLEERDADGDGVAMASENERSLGTSLSGTTLSFSIGFAIVTFAVLKVL</sequence>
<protein>
    <submittedName>
        <fullName evidence="3">Uncharacterized protein</fullName>
    </submittedName>
</protein>
<evidence type="ECO:0000313" key="4">
    <source>
        <dbReference type="Proteomes" id="UP000030651"/>
    </source>
</evidence>
<name>W3WQD1_PESFW</name>
<dbReference type="InParanoid" id="W3WQD1"/>
<evidence type="ECO:0000313" key="3">
    <source>
        <dbReference type="EMBL" id="ETS76090.1"/>
    </source>
</evidence>
<evidence type="ECO:0000256" key="2">
    <source>
        <dbReference type="SAM" id="SignalP"/>
    </source>
</evidence>
<keyword evidence="1" id="KW-0472">Membrane</keyword>
<accession>W3WQD1</accession>
<evidence type="ECO:0000256" key="1">
    <source>
        <dbReference type="SAM" id="Phobius"/>
    </source>
</evidence>
<organism evidence="3 4">
    <name type="scientific">Pestalotiopsis fici (strain W106-1 / CGMCC3.15140)</name>
    <dbReference type="NCBI Taxonomy" id="1229662"/>
    <lineage>
        <taxon>Eukaryota</taxon>
        <taxon>Fungi</taxon>
        <taxon>Dikarya</taxon>
        <taxon>Ascomycota</taxon>
        <taxon>Pezizomycotina</taxon>
        <taxon>Sordariomycetes</taxon>
        <taxon>Xylariomycetidae</taxon>
        <taxon>Amphisphaeriales</taxon>
        <taxon>Sporocadaceae</taxon>
        <taxon>Pestalotiopsis</taxon>
    </lineage>
</organism>
<dbReference type="EMBL" id="KI912117">
    <property type="protein sequence ID" value="ETS76090.1"/>
    <property type="molecule type" value="Genomic_DNA"/>
</dbReference>
<proteinExistence type="predicted"/>
<keyword evidence="1" id="KW-0812">Transmembrane</keyword>
<keyword evidence="1" id="KW-1133">Transmembrane helix</keyword>
<dbReference type="OMA" id="EWTWRVN"/>
<keyword evidence="4" id="KW-1185">Reference proteome</keyword>
<dbReference type="RefSeq" id="XP_007838249.1">
    <property type="nucleotide sequence ID" value="XM_007840058.1"/>
</dbReference>
<dbReference type="GeneID" id="19276490"/>
<reference evidence="4" key="1">
    <citation type="journal article" date="2015" name="BMC Genomics">
        <title>Genomic and transcriptomic analysis of the endophytic fungus Pestalotiopsis fici reveals its lifestyle and high potential for synthesis of natural products.</title>
        <authorList>
            <person name="Wang X."/>
            <person name="Zhang X."/>
            <person name="Liu L."/>
            <person name="Xiang M."/>
            <person name="Wang W."/>
            <person name="Sun X."/>
            <person name="Che Y."/>
            <person name="Guo L."/>
            <person name="Liu G."/>
            <person name="Guo L."/>
            <person name="Wang C."/>
            <person name="Yin W.B."/>
            <person name="Stadler M."/>
            <person name="Zhang X."/>
            <person name="Liu X."/>
        </authorList>
    </citation>
    <scope>NUCLEOTIDE SEQUENCE [LARGE SCALE GENOMIC DNA]</scope>
    <source>
        <strain evidence="4">W106-1 / CGMCC3.15140</strain>
    </source>
</reference>
<dbReference type="HOGENOM" id="CLU_829252_0_0_1"/>
<dbReference type="Proteomes" id="UP000030651">
    <property type="component" value="Unassembled WGS sequence"/>
</dbReference>
<dbReference type="AlphaFoldDB" id="W3WQD1"/>